<proteinExistence type="predicted"/>
<protein>
    <submittedName>
        <fullName evidence="1">Uncharacterized protein</fullName>
    </submittedName>
</protein>
<accession>A0ABV7AA84</accession>
<dbReference type="EMBL" id="JBHRRZ010000040">
    <property type="protein sequence ID" value="MFC2950027.1"/>
    <property type="molecule type" value="Genomic_DNA"/>
</dbReference>
<evidence type="ECO:0000313" key="2">
    <source>
        <dbReference type="Proteomes" id="UP001595387"/>
    </source>
</evidence>
<comment type="caution">
    <text evidence="1">The sequence shown here is derived from an EMBL/GenBank/DDBJ whole genome shotgun (WGS) entry which is preliminary data.</text>
</comment>
<organism evidence="1 2">
    <name type="scientific">Virgibacillus sediminis</name>
    <dbReference type="NCBI Taxonomy" id="202260"/>
    <lineage>
        <taxon>Bacteria</taxon>
        <taxon>Bacillati</taxon>
        <taxon>Bacillota</taxon>
        <taxon>Bacilli</taxon>
        <taxon>Bacillales</taxon>
        <taxon>Bacillaceae</taxon>
        <taxon>Virgibacillus</taxon>
    </lineage>
</organism>
<dbReference type="RefSeq" id="WP_390308003.1">
    <property type="nucleotide sequence ID" value="NZ_JBHRRZ010000040.1"/>
</dbReference>
<sequence length="74" mass="8873">MIAENQHSYPTYEILTDLKSFTRHTHTERSLNKELQTFQPEIQIRILQAMRVLLADEMAYVISIDNMKRYRAPY</sequence>
<evidence type="ECO:0000313" key="1">
    <source>
        <dbReference type="EMBL" id="MFC2950027.1"/>
    </source>
</evidence>
<keyword evidence="2" id="KW-1185">Reference proteome</keyword>
<reference evidence="2" key="1">
    <citation type="journal article" date="2019" name="Int. J. Syst. Evol. Microbiol.">
        <title>The Global Catalogue of Microorganisms (GCM) 10K type strain sequencing project: providing services to taxonomists for standard genome sequencing and annotation.</title>
        <authorList>
            <consortium name="The Broad Institute Genomics Platform"/>
            <consortium name="The Broad Institute Genome Sequencing Center for Infectious Disease"/>
            <person name="Wu L."/>
            <person name="Ma J."/>
        </authorList>
    </citation>
    <scope>NUCLEOTIDE SEQUENCE [LARGE SCALE GENOMIC DNA]</scope>
    <source>
        <strain evidence="2">KCTC 13193</strain>
    </source>
</reference>
<dbReference type="Proteomes" id="UP001595387">
    <property type="component" value="Unassembled WGS sequence"/>
</dbReference>
<gene>
    <name evidence="1" type="ORF">ACFODW_17030</name>
</gene>
<name>A0ABV7AA84_9BACI</name>